<dbReference type="Proteomes" id="UP000215453">
    <property type="component" value="Chromosome 12"/>
</dbReference>
<feature type="chain" id="PRO_5012509287" evidence="1">
    <location>
        <begin position="23"/>
        <end position="105"/>
    </location>
</feature>
<sequence length="105" mass="10904">MHLTTVMLAAVLLSYHETQASALPAAPNPAASILNGAIATAEAQASNVAAFIQGVSAGLQPTTQPAKPTPIPQAKPKPMCDYFFTSVHKYGGGSPYQAAIDRRII</sequence>
<protein>
    <submittedName>
        <fullName evidence="2">Uncharacterized protein</fullName>
    </submittedName>
</protein>
<feature type="signal peptide" evidence="1">
    <location>
        <begin position="1"/>
        <end position="22"/>
    </location>
</feature>
<dbReference type="EMBL" id="LT882687">
    <property type="protein sequence ID" value="SMY29221.1"/>
    <property type="molecule type" value="Genomic_DNA"/>
</dbReference>
<organism evidence="2 3">
    <name type="scientific">Zymoseptoria tritici ST99CH_1A5</name>
    <dbReference type="NCBI Taxonomy" id="1276529"/>
    <lineage>
        <taxon>Eukaryota</taxon>
        <taxon>Fungi</taxon>
        <taxon>Dikarya</taxon>
        <taxon>Ascomycota</taxon>
        <taxon>Pezizomycotina</taxon>
        <taxon>Dothideomycetes</taxon>
        <taxon>Dothideomycetidae</taxon>
        <taxon>Mycosphaerellales</taxon>
        <taxon>Mycosphaerellaceae</taxon>
        <taxon>Zymoseptoria</taxon>
    </lineage>
</organism>
<reference evidence="2 3" key="1">
    <citation type="submission" date="2016-10" db="EMBL/GenBank/DDBJ databases">
        <authorList>
            <person name="Varghese N."/>
        </authorList>
    </citation>
    <scope>NUCLEOTIDE SEQUENCE [LARGE SCALE GENOMIC DNA]</scope>
</reference>
<evidence type="ECO:0000313" key="2">
    <source>
        <dbReference type="EMBL" id="SMY29221.1"/>
    </source>
</evidence>
<accession>A0A1Y6M2K2</accession>
<dbReference type="AlphaFoldDB" id="A0A1Y6M2K2"/>
<name>A0A1Y6M2K2_ZYMTR</name>
<evidence type="ECO:0000256" key="1">
    <source>
        <dbReference type="SAM" id="SignalP"/>
    </source>
</evidence>
<evidence type="ECO:0000313" key="3">
    <source>
        <dbReference type="Proteomes" id="UP000215453"/>
    </source>
</evidence>
<proteinExistence type="predicted"/>
<keyword evidence="1" id="KW-0732">Signal</keyword>
<gene>
    <name evidence="2" type="ORF">ZT1A5_G10668</name>
</gene>